<dbReference type="Proteomes" id="UP000092993">
    <property type="component" value="Unassembled WGS sequence"/>
</dbReference>
<protein>
    <submittedName>
        <fullName evidence="1">Uncharacterized protein</fullName>
    </submittedName>
</protein>
<reference evidence="1 2" key="1">
    <citation type="submission" date="2016-03" db="EMBL/GenBank/DDBJ databases">
        <title>Whole genome sequencing of Grifola frondosa 9006-11.</title>
        <authorList>
            <person name="Min B."/>
            <person name="Park H."/>
            <person name="Kim J.-G."/>
            <person name="Cho H."/>
            <person name="Oh Y.-L."/>
            <person name="Kong W.-S."/>
            <person name="Choi I.-G."/>
        </authorList>
    </citation>
    <scope>NUCLEOTIDE SEQUENCE [LARGE SCALE GENOMIC DNA]</scope>
    <source>
        <strain evidence="1 2">9006-11</strain>
    </source>
</reference>
<accession>A0A1C7LTC9</accession>
<sequence>MGSALDCLLDHALGHHAGTHPASSSPVAHHPDALFVVVGVLAGLARRIVPRVLCVQLLETIALTVCGFPPLSYARPRPRLRVRLDVGHRCPRSFCAVCSTRPTVPFLRRRLYLLGKHSACSTSSRHHASGPTNALRTVHYLPSGMHTASAAPATFISSARLRCPLAFAPQLE</sequence>
<evidence type="ECO:0000313" key="1">
    <source>
        <dbReference type="EMBL" id="OBZ68065.1"/>
    </source>
</evidence>
<proteinExistence type="predicted"/>
<keyword evidence="2" id="KW-1185">Reference proteome</keyword>
<dbReference type="AlphaFoldDB" id="A0A1C7LTC9"/>
<comment type="caution">
    <text evidence="1">The sequence shown here is derived from an EMBL/GenBank/DDBJ whole genome shotgun (WGS) entry which is preliminary data.</text>
</comment>
<gene>
    <name evidence="1" type="ORF">A0H81_11689</name>
</gene>
<organism evidence="1 2">
    <name type="scientific">Grifola frondosa</name>
    <name type="common">Maitake</name>
    <name type="synonym">Polyporus frondosus</name>
    <dbReference type="NCBI Taxonomy" id="5627"/>
    <lineage>
        <taxon>Eukaryota</taxon>
        <taxon>Fungi</taxon>
        <taxon>Dikarya</taxon>
        <taxon>Basidiomycota</taxon>
        <taxon>Agaricomycotina</taxon>
        <taxon>Agaricomycetes</taxon>
        <taxon>Polyporales</taxon>
        <taxon>Grifolaceae</taxon>
        <taxon>Grifola</taxon>
    </lineage>
</organism>
<dbReference type="EMBL" id="LUGG01000022">
    <property type="protein sequence ID" value="OBZ68065.1"/>
    <property type="molecule type" value="Genomic_DNA"/>
</dbReference>
<name>A0A1C7LTC9_GRIFR</name>
<evidence type="ECO:0000313" key="2">
    <source>
        <dbReference type="Proteomes" id="UP000092993"/>
    </source>
</evidence>